<evidence type="ECO:0000256" key="3">
    <source>
        <dbReference type="ARBA" id="ARBA00022618"/>
    </source>
</evidence>
<evidence type="ECO:0000256" key="2">
    <source>
        <dbReference type="ARBA" id="ARBA00022574"/>
    </source>
</evidence>
<evidence type="ECO:0000259" key="10">
    <source>
        <dbReference type="Pfam" id="PF24807"/>
    </source>
</evidence>
<evidence type="ECO:0000313" key="11">
    <source>
        <dbReference type="EMBL" id="KAH9330495.1"/>
    </source>
</evidence>
<evidence type="ECO:0000256" key="8">
    <source>
        <dbReference type="PROSITE-ProRule" id="PRU00221"/>
    </source>
</evidence>
<evidence type="ECO:0000256" key="9">
    <source>
        <dbReference type="SAM" id="MobiDB-lite"/>
    </source>
</evidence>
<feature type="region of interest" description="Disordered" evidence="9">
    <location>
        <begin position="388"/>
        <end position="412"/>
    </location>
</feature>
<keyword evidence="4" id="KW-0677">Repeat</keyword>
<comment type="caution">
    <text evidence="11">The sequence shown here is derived from an EMBL/GenBank/DDBJ whole genome shotgun (WGS) entry which is preliminary data.</text>
</comment>
<dbReference type="InterPro" id="IPR001680">
    <property type="entry name" value="WD40_rpt"/>
</dbReference>
<dbReference type="InterPro" id="IPR036322">
    <property type="entry name" value="WD40_repeat_dom_sf"/>
</dbReference>
<accession>A0AA38H130</accession>
<proteinExistence type="inferred from homology"/>
<feature type="repeat" description="WD" evidence="8">
    <location>
        <begin position="1"/>
        <end position="42"/>
    </location>
</feature>
<evidence type="ECO:0000256" key="5">
    <source>
        <dbReference type="ARBA" id="ARBA00022776"/>
    </source>
</evidence>
<dbReference type="SMART" id="SM00320">
    <property type="entry name" value="WD40"/>
    <property type="match status" value="7"/>
</dbReference>
<dbReference type="PANTHER" id="PTHR19918">
    <property type="entry name" value="CELL DIVISION CYCLE 20 CDC20 FIZZY -RELATED"/>
    <property type="match status" value="1"/>
</dbReference>
<comment type="similarity">
    <text evidence="1">Belongs to the WD repeat CDC20/Fizzy family.</text>
</comment>
<evidence type="ECO:0000256" key="7">
    <source>
        <dbReference type="ARBA" id="ARBA00023425"/>
    </source>
</evidence>
<evidence type="ECO:0000256" key="6">
    <source>
        <dbReference type="ARBA" id="ARBA00023306"/>
    </source>
</evidence>
<keyword evidence="12" id="KW-1185">Reference proteome</keyword>
<dbReference type="InterPro" id="IPR056150">
    <property type="entry name" value="WD40_CDC20-Fz"/>
</dbReference>
<keyword evidence="3" id="KW-0132">Cell division</keyword>
<dbReference type="Pfam" id="PF24807">
    <property type="entry name" value="WD40_CDC20-Fz"/>
    <property type="match status" value="1"/>
</dbReference>
<dbReference type="PRINTS" id="PR00320">
    <property type="entry name" value="GPROTEINBRPT"/>
</dbReference>
<dbReference type="Proteomes" id="UP000824469">
    <property type="component" value="Unassembled WGS sequence"/>
</dbReference>
<dbReference type="EMBL" id="JAHRHJ020000001">
    <property type="protein sequence ID" value="KAH9330495.1"/>
    <property type="molecule type" value="Genomic_DNA"/>
</dbReference>
<dbReference type="AlphaFoldDB" id="A0AA38H130"/>
<dbReference type="GO" id="GO:0031145">
    <property type="term" value="P:anaphase-promoting complex-dependent catabolic process"/>
    <property type="evidence" value="ECO:0007669"/>
    <property type="project" value="TreeGrafter"/>
</dbReference>
<dbReference type="PROSITE" id="PS50082">
    <property type="entry name" value="WD_REPEATS_2"/>
    <property type="match status" value="3"/>
</dbReference>
<dbReference type="Gene3D" id="2.130.10.10">
    <property type="entry name" value="YVTN repeat-like/Quinoprotein amine dehydrogenase"/>
    <property type="match status" value="1"/>
</dbReference>
<organism evidence="11 12">
    <name type="scientific">Taxus chinensis</name>
    <name type="common">Chinese yew</name>
    <name type="synonym">Taxus wallichiana var. chinensis</name>
    <dbReference type="NCBI Taxonomy" id="29808"/>
    <lineage>
        <taxon>Eukaryota</taxon>
        <taxon>Viridiplantae</taxon>
        <taxon>Streptophyta</taxon>
        <taxon>Embryophyta</taxon>
        <taxon>Tracheophyta</taxon>
        <taxon>Spermatophyta</taxon>
        <taxon>Pinopsida</taxon>
        <taxon>Pinidae</taxon>
        <taxon>Conifers II</taxon>
        <taxon>Cupressales</taxon>
        <taxon>Taxaceae</taxon>
        <taxon>Taxus</taxon>
    </lineage>
</organism>
<evidence type="ECO:0000313" key="12">
    <source>
        <dbReference type="Proteomes" id="UP000824469"/>
    </source>
</evidence>
<reference evidence="11 12" key="1">
    <citation type="journal article" date="2021" name="Nat. Plants">
        <title>The Taxus genome provides insights into paclitaxel biosynthesis.</title>
        <authorList>
            <person name="Xiong X."/>
            <person name="Gou J."/>
            <person name="Liao Q."/>
            <person name="Li Y."/>
            <person name="Zhou Q."/>
            <person name="Bi G."/>
            <person name="Li C."/>
            <person name="Du R."/>
            <person name="Wang X."/>
            <person name="Sun T."/>
            <person name="Guo L."/>
            <person name="Liang H."/>
            <person name="Lu P."/>
            <person name="Wu Y."/>
            <person name="Zhang Z."/>
            <person name="Ro D.K."/>
            <person name="Shang Y."/>
            <person name="Huang S."/>
            <person name="Yan J."/>
        </authorList>
    </citation>
    <scope>NUCLEOTIDE SEQUENCE [LARGE SCALE GENOMIC DNA]</scope>
    <source>
        <strain evidence="11">Ta-2019</strain>
    </source>
</reference>
<dbReference type="CDD" id="cd00200">
    <property type="entry name" value="WD40"/>
    <property type="match status" value="1"/>
</dbReference>
<dbReference type="GO" id="GO:0010997">
    <property type="term" value="F:anaphase-promoting complex binding"/>
    <property type="evidence" value="ECO:0007669"/>
    <property type="project" value="InterPro"/>
</dbReference>
<keyword evidence="6" id="KW-0131">Cell cycle</keyword>
<dbReference type="PANTHER" id="PTHR19918:SF8">
    <property type="entry name" value="FI02843P"/>
    <property type="match status" value="1"/>
</dbReference>
<feature type="repeat" description="WD" evidence="8">
    <location>
        <begin position="215"/>
        <end position="248"/>
    </location>
</feature>
<comment type="function">
    <text evidence="7">Component of the anaphase promoting complex/cyclosome (APC/C), a cell cycle-regulated E3 ubiquitin-protein ligase complex that controls progression through mitosis and the G1 phase of the cell cycle.</text>
</comment>
<sequence>MEEEEGPVTSVSWACDGRHIAVGLNNCDVQIWDTESNRQLRTLKGHTGRVGSLAWNVDSTLTSGGLDGKVLKHDVRIPEHIVETYRGHGQEVCGLKWSGSGQQLASGANDNLLHIWDNRRTEYLHRFDAHHAAVNALAWSPFQSNLLVSGGGTTDRCIKMWNTHTGACLNSIDTGSQVCALLWSKHQRELLSSHGYAHNQLTLWKYPSMPKIADLSAHTSRVLYLSQSPDGYTVASAAGDETLRLWQVFGSADAPKTISTSKDIAFKHHTHIGLGDVSCNSWHFLAEHKCLKLRFMFQSSDGYTVASAAGDETLRFWQVFGSADAPKTTSTSKDIAFKHHTHIGLRTLNAGSHDRLMFDMIFRPIVEDQEKNLIKKSVEDHMVENIPEEQQSGDTCAAATPTRSGSANFTNERISNIGNGVEKEKAPMCQRLKERVKMKKDLREWTKQDEEAAEHATVDRRVELYDYCFIICVVVNA</sequence>
<dbReference type="InterPro" id="IPR020472">
    <property type="entry name" value="WD40_PAC1"/>
</dbReference>
<dbReference type="SUPFAM" id="SSF50978">
    <property type="entry name" value="WD40 repeat-like"/>
    <property type="match status" value="1"/>
</dbReference>
<dbReference type="PROSITE" id="PS50294">
    <property type="entry name" value="WD_REPEATS_REGION"/>
    <property type="match status" value="2"/>
</dbReference>
<feature type="repeat" description="WD" evidence="8">
    <location>
        <begin position="85"/>
        <end position="126"/>
    </location>
</feature>
<gene>
    <name evidence="11" type="ORF">KI387_002603</name>
</gene>
<evidence type="ECO:0000256" key="4">
    <source>
        <dbReference type="ARBA" id="ARBA00022737"/>
    </source>
</evidence>
<dbReference type="GO" id="GO:1990757">
    <property type="term" value="F:ubiquitin ligase activator activity"/>
    <property type="evidence" value="ECO:0007669"/>
    <property type="project" value="TreeGrafter"/>
</dbReference>
<dbReference type="InterPro" id="IPR033010">
    <property type="entry name" value="Cdc20/Fizzy"/>
</dbReference>
<keyword evidence="5" id="KW-0498">Mitosis</keyword>
<keyword evidence="2 8" id="KW-0853">WD repeat</keyword>
<dbReference type="InterPro" id="IPR015943">
    <property type="entry name" value="WD40/YVTN_repeat-like_dom_sf"/>
</dbReference>
<feature type="compositionally biased region" description="Polar residues" evidence="9">
    <location>
        <begin position="401"/>
        <end position="412"/>
    </location>
</feature>
<feature type="domain" description="CDC20/Fizzy WD40" evidence="10">
    <location>
        <begin position="3"/>
        <end position="246"/>
    </location>
</feature>
<dbReference type="GO" id="GO:0051301">
    <property type="term" value="P:cell division"/>
    <property type="evidence" value="ECO:0007669"/>
    <property type="project" value="UniProtKB-KW"/>
</dbReference>
<name>A0AA38H130_TAXCH</name>
<evidence type="ECO:0000256" key="1">
    <source>
        <dbReference type="ARBA" id="ARBA00006445"/>
    </source>
</evidence>
<protein>
    <recommendedName>
        <fullName evidence="10">CDC20/Fizzy WD40 domain-containing protein</fullName>
    </recommendedName>
</protein>
<dbReference type="GO" id="GO:0005680">
    <property type="term" value="C:anaphase-promoting complex"/>
    <property type="evidence" value="ECO:0007669"/>
    <property type="project" value="TreeGrafter"/>
</dbReference>
<dbReference type="GO" id="GO:1905786">
    <property type="term" value="P:positive regulation of anaphase-promoting complex-dependent catabolic process"/>
    <property type="evidence" value="ECO:0007669"/>
    <property type="project" value="TreeGrafter"/>
</dbReference>
<feature type="non-terminal residue" evidence="11">
    <location>
        <position position="1"/>
    </location>
</feature>